<protein>
    <submittedName>
        <fullName evidence="3">Chain length determinant protein tyrosine kinase EpsG</fullName>
    </submittedName>
</protein>
<dbReference type="InterPro" id="IPR017746">
    <property type="entry name" value="Cellulose_synthase_operon_BcsQ"/>
</dbReference>
<keyword evidence="1" id="KW-0547">Nucleotide-binding</keyword>
<keyword evidence="3" id="KW-0418">Kinase</keyword>
<dbReference type="InterPro" id="IPR027417">
    <property type="entry name" value="P-loop_NTPase"/>
</dbReference>
<dbReference type="NCBIfam" id="TIGR03029">
    <property type="entry name" value="EpsG"/>
    <property type="match status" value="1"/>
</dbReference>
<dbReference type="Gene3D" id="3.40.50.300">
    <property type="entry name" value="P-loop containing nucleotide triphosphate hydrolases"/>
    <property type="match status" value="1"/>
</dbReference>
<dbReference type="GO" id="GO:0005886">
    <property type="term" value="C:plasma membrane"/>
    <property type="evidence" value="ECO:0007669"/>
    <property type="project" value="TreeGrafter"/>
</dbReference>
<dbReference type="NCBIfam" id="TIGR01007">
    <property type="entry name" value="eps_fam"/>
    <property type="match status" value="1"/>
</dbReference>
<dbReference type="SUPFAM" id="SSF52540">
    <property type="entry name" value="P-loop containing nucleoside triphosphate hydrolases"/>
    <property type="match status" value="1"/>
</dbReference>
<dbReference type="CDD" id="cd05387">
    <property type="entry name" value="BY-kinase"/>
    <property type="match status" value="1"/>
</dbReference>
<accession>A0AA49FLD4</accession>
<gene>
    <name evidence="3" type="primary">epsG</name>
    <name evidence="3" type="ORF">OHM77_02115</name>
</gene>
<dbReference type="KEGG" id="npv:OHM77_02115"/>
<dbReference type="EMBL" id="CP107246">
    <property type="protein sequence ID" value="WIM06111.1"/>
    <property type="molecule type" value="Genomic_DNA"/>
</dbReference>
<dbReference type="Proteomes" id="UP001234916">
    <property type="component" value="Chromosome"/>
</dbReference>
<evidence type="ECO:0000256" key="1">
    <source>
        <dbReference type="ARBA" id="ARBA00022741"/>
    </source>
</evidence>
<name>A0AA49FLD4_9PROT</name>
<dbReference type="AlphaFoldDB" id="A0AA49FLD4"/>
<dbReference type="Pfam" id="PF06564">
    <property type="entry name" value="CBP_BcsQ"/>
    <property type="match status" value="1"/>
</dbReference>
<dbReference type="SUPFAM" id="SSF160246">
    <property type="entry name" value="EspE N-terminal domain-like"/>
    <property type="match status" value="1"/>
</dbReference>
<keyword evidence="3" id="KW-0808">Transferase</keyword>
<dbReference type="PANTHER" id="PTHR32309:SF13">
    <property type="entry name" value="FERRIC ENTEROBACTIN TRANSPORT PROTEIN FEPE"/>
    <property type="match status" value="1"/>
</dbReference>
<dbReference type="InterPro" id="IPR050445">
    <property type="entry name" value="Bact_polysacc_biosynth/exp"/>
</dbReference>
<dbReference type="InterPro" id="IPR005702">
    <property type="entry name" value="Wzc-like_C"/>
</dbReference>
<dbReference type="PANTHER" id="PTHR32309">
    <property type="entry name" value="TYROSINE-PROTEIN KINASE"/>
    <property type="match status" value="1"/>
</dbReference>
<dbReference type="InterPro" id="IPR017479">
    <property type="entry name" value="Tyr_kinase_chain_length_EpsG"/>
</dbReference>
<dbReference type="GO" id="GO:0005524">
    <property type="term" value="F:ATP binding"/>
    <property type="evidence" value="ECO:0007669"/>
    <property type="project" value="UniProtKB-KW"/>
</dbReference>
<proteinExistence type="predicted"/>
<evidence type="ECO:0000256" key="2">
    <source>
        <dbReference type="ARBA" id="ARBA00022840"/>
    </source>
</evidence>
<dbReference type="GO" id="GO:0004713">
    <property type="term" value="F:protein tyrosine kinase activity"/>
    <property type="evidence" value="ECO:0007669"/>
    <property type="project" value="TreeGrafter"/>
</dbReference>
<keyword evidence="2" id="KW-0067">ATP-binding</keyword>
<evidence type="ECO:0000313" key="3">
    <source>
        <dbReference type="EMBL" id="WIM06111.1"/>
    </source>
</evidence>
<reference evidence="3" key="1">
    <citation type="journal article" date="2023" name="Nat. Microbiol.">
        <title>Enrichment and characterization of a nitric oxide-reducing microbial community in a continuous bioreactor.</title>
        <authorList>
            <person name="Garrido-Amador P."/>
            <person name="Stortenbeker N."/>
            <person name="Wessels H.J.C.T."/>
            <person name="Speth D.R."/>
            <person name="Garcia-Heredia I."/>
            <person name="Kartal B."/>
        </authorList>
    </citation>
    <scope>NUCLEOTIDE SEQUENCE</scope>
    <source>
        <strain evidence="3">MAG1</strain>
    </source>
</reference>
<sequence length="288" mass="31608">MNAPMTVANSTNIGASLFDSGKITANQVVQILHYQKQNKTRFGEAAVALGFVTDADIRQVLAQQFDYPYLQKGEATNLSEELVAAYAPFSHEVENLRALRNQLMLRWLDKEEDVGTTALAIVSAGRGEGRSWLAANLAIVFSQLGEHTLLVDADLRNPRQHILFGLDNREGLSQLLAERAVESTLNKVPKFRDLTVLTAGPMPPNPQELICCSTFQSLMNQWQRQYDVVLIDTPAMSQAVDGQSVAGRSRGALLVARKDHTRLGDLTGLQEMLEAADAKIVGAVMSQF</sequence>
<dbReference type="InterPro" id="IPR037257">
    <property type="entry name" value="T2SS_E_N_sf"/>
</dbReference>
<organism evidence="3">
    <name type="scientific">Candidatus Nitricoxidivorans perseverans</name>
    <dbReference type="NCBI Taxonomy" id="2975601"/>
    <lineage>
        <taxon>Bacteria</taxon>
        <taxon>Pseudomonadati</taxon>
        <taxon>Pseudomonadota</taxon>
        <taxon>Betaproteobacteria</taxon>
        <taxon>Nitrosomonadales</taxon>
        <taxon>Sterolibacteriaceae</taxon>
        <taxon>Candidatus Nitricoxidivorans</taxon>
    </lineage>
</organism>